<dbReference type="Pfam" id="PF02899">
    <property type="entry name" value="Phage_int_SAM_1"/>
    <property type="match status" value="1"/>
</dbReference>
<dbReference type="Pfam" id="PF00589">
    <property type="entry name" value="Phage_integrase"/>
    <property type="match status" value="1"/>
</dbReference>
<dbReference type="PROSITE" id="PS51898">
    <property type="entry name" value="TYR_RECOMBINASE"/>
    <property type="match status" value="1"/>
</dbReference>
<evidence type="ECO:0000256" key="9">
    <source>
        <dbReference type="HAMAP-Rule" id="MF_01808"/>
    </source>
</evidence>
<dbReference type="InterPro" id="IPR050090">
    <property type="entry name" value="Tyrosine_recombinase_XerCD"/>
</dbReference>
<dbReference type="InterPro" id="IPR044068">
    <property type="entry name" value="CB"/>
</dbReference>
<sequence>MTPGRGAAGGDRHVDAFLRHLADERNLSEHTLTAYRGDLDDLRRFLTDYYGTPEWRWPTVDRLTLRSFLGSLERRGLARRTAARKLSALRTFFAFLHLEGEVESDPTRGVRTPKGDRPLPEFLSRGEMDAVFEVAETRAADNTLRGTRDLVILELLYGSGVRLSELHGLDRADLDLVSEQMKVRGKGRKERVVPITEPAALAVRRYELRRAEAIAVARRPDRRALLVNPSGRRLSRRGIQRTVHELIEEGGGTETAGVHSLRHSFATHLLDGGADLMSVKELLGHVSLSTTQIYTHTSRERLKQVHRQAHPRSE</sequence>
<dbReference type="InterPro" id="IPR023009">
    <property type="entry name" value="Tyrosine_recombinase_XerC/XerD"/>
</dbReference>
<comment type="function">
    <text evidence="9">Site-specific tyrosine recombinase, which acts by catalyzing the cutting and rejoining of the recombining DNA molecules. The XerC-XerD complex is essential to convert dimers of the bacterial chromosome into monomers to permit their segregation at cell division. It also contributes to the segregational stability of plasmids.</text>
</comment>
<dbReference type="Proteomes" id="UP001484239">
    <property type="component" value="Unassembled WGS sequence"/>
</dbReference>
<accession>A0ABU9EDN9</accession>
<keyword evidence="7 9" id="KW-0233">DNA recombination</keyword>
<keyword evidence="13" id="KW-1185">Reference proteome</keyword>
<dbReference type="InterPro" id="IPR010998">
    <property type="entry name" value="Integrase_recombinase_N"/>
</dbReference>
<dbReference type="SUPFAM" id="SSF56349">
    <property type="entry name" value="DNA breaking-rejoining enzymes"/>
    <property type="match status" value="1"/>
</dbReference>
<dbReference type="PANTHER" id="PTHR30349">
    <property type="entry name" value="PHAGE INTEGRASE-RELATED"/>
    <property type="match status" value="1"/>
</dbReference>
<evidence type="ECO:0000256" key="2">
    <source>
        <dbReference type="ARBA" id="ARBA00022490"/>
    </source>
</evidence>
<comment type="caution">
    <text evidence="12">The sequence shown here is derived from an EMBL/GenBank/DDBJ whole genome shotgun (WGS) entry which is preliminary data.</text>
</comment>
<feature type="active site" evidence="9">
    <location>
        <position position="285"/>
    </location>
</feature>
<comment type="subunit">
    <text evidence="9">Forms a cyclic heterotetrameric complex composed of two molecules of XerC and two molecules of XerD.</text>
</comment>
<comment type="similarity">
    <text evidence="9">Belongs to the 'phage' integrase family. XerC subfamily.</text>
</comment>
<evidence type="ECO:0000256" key="4">
    <source>
        <dbReference type="ARBA" id="ARBA00022829"/>
    </source>
</evidence>
<dbReference type="InterPro" id="IPR004107">
    <property type="entry name" value="Integrase_SAM-like_N"/>
</dbReference>
<keyword evidence="5 9" id="KW-0229">DNA integration</keyword>
<dbReference type="InterPro" id="IPR002104">
    <property type="entry name" value="Integrase_catalytic"/>
</dbReference>
<name>A0ABU9EDN9_9BACT</name>
<dbReference type="InterPro" id="IPR011010">
    <property type="entry name" value="DNA_brk_join_enz"/>
</dbReference>
<evidence type="ECO:0000256" key="5">
    <source>
        <dbReference type="ARBA" id="ARBA00022908"/>
    </source>
</evidence>
<dbReference type="RefSeq" id="WP_405281771.1">
    <property type="nucleotide sequence ID" value="NZ_JBBHLI010000016.1"/>
</dbReference>
<feature type="active site" description="O-(3'-phospho-DNA)-tyrosine intermediate" evidence="9">
    <location>
        <position position="294"/>
    </location>
</feature>
<dbReference type="PANTHER" id="PTHR30349:SF41">
    <property type="entry name" value="INTEGRASE_RECOMBINASE PROTEIN MJ0367-RELATED"/>
    <property type="match status" value="1"/>
</dbReference>
<dbReference type="InterPro" id="IPR013762">
    <property type="entry name" value="Integrase-like_cat_sf"/>
</dbReference>
<keyword evidence="2 9" id="KW-0963">Cytoplasm</keyword>
<keyword evidence="8 9" id="KW-0131">Cell cycle</keyword>
<evidence type="ECO:0000259" key="11">
    <source>
        <dbReference type="PROSITE" id="PS51900"/>
    </source>
</evidence>
<feature type="active site" evidence="9">
    <location>
        <position position="262"/>
    </location>
</feature>
<feature type="active site" evidence="9">
    <location>
        <position position="259"/>
    </location>
</feature>
<dbReference type="EMBL" id="JBBHLI010000016">
    <property type="protein sequence ID" value="MEK9502873.1"/>
    <property type="molecule type" value="Genomic_DNA"/>
</dbReference>
<evidence type="ECO:0000256" key="1">
    <source>
        <dbReference type="ARBA" id="ARBA00004496"/>
    </source>
</evidence>
<comment type="subcellular location">
    <subcellularLocation>
        <location evidence="1 9">Cytoplasm</location>
    </subcellularLocation>
</comment>
<feature type="active site" evidence="9">
    <location>
        <position position="162"/>
    </location>
</feature>
<organism evidence="12 13">
    <name type="scientific">Gaopeijia maritima</name>
    <dbReference type="NCBI Taxonomy" id="3119007"/>
    <lineage>
        <taxon>Bacteria</taxon>
        <taxon>Pseudomonadati</taxon>
        <taxon>Gemmatimonadota</taxon>
        <taxon>Longimicrobiia</taxon>
        <taxon>Gaopeijiales</taxon>
        <taxon>Gaopeijiaceae</taxon>
        <taxon>Gaopeijia</taxon>
    </lineage>
</organism>
<evidence type="ECO:0000313" key="13">
    <source>
        <dbReference type="Proteomes" id="UP001484239"/>
    </source>
</evidence>
<evidence type="ECO:0000313" key="12">
    <source>
        <dbReference type="EMBL" id="MEK9502873.1"/>
    </source>
</evidence>
<dbReference type="Gene3D" id="1.10.150.130">
    <property type="match status" value="1"/>
</dbReference>
<evidence type="ECO:0000256" key="6">
    <source>
        <dbReference type="ARBA" id="ARBA00023125"/>
    </source>
</evidence>
<gene>
    <name evidence="9" type="primary">xerC</name>
    <name evidence="12" type="ORF">WI372_17895</name>
</gene>
<keyword evidence="3 9" id="KW-0132">Cell division</keyword>
<protein>
    <recommendedName>
        <fullName evidence="9">Tyrosine recombinase XerC</fullName>
    </recommendedName>
</protein>
<reference evidence="12 13" key="1">
    <citation type="submission" date="2024-02" db="EMBL/GenBank/DDBJ databases">
        <title>A novel Gemmatimonadota bacterium.</title>
        <authorList>
            <person name="Du Z.-J."/>
            <person name="Ye Y.-Q."/>
        </authorList>
    </citation>
    <scope>NUCLEOTIDE SEQUENCE [LARGE SCALE GENOMIC DNA]</scope>
    <source>
        <strain evidence="12 13">DH-20</strain>
    </source>
</reference>
<evidence type="ECO:0000256" key="8">
    <source>
        <dbReference type="ARBA" id="ARBA00023306"/>
    </source>
</evidence>
<dbReference type="Gene3D" id="1.10.443.10">
    <property type="entry name" value="Intergrase catalytic core"/>
    <property type="match status" value="1"/>
</dbReference>
<feature type="active site" evidence="9">
    <location>
        <position position="186"/>
    </location>
</feature>
<dbReference type="PROSITE" id="PS51900">
    <property type="entry name" value="CB"/>
    <property type="match status" value="1"/>
</dbReference>
<keyword evidence="6 9" id="KW-0238">DNA-binding</keyword>
<keyword evidence="4 9" id="KW-0159">Chromosome partition</keyword>
<evidence type="ECO:0000259" key="10">
    <source>
        <dbReference type="PROSITE" id="PS51898"/>
    </source>
</evidence>
<feature type="domain" description="Tyr recombinase" evidence="10">
    <location>
        <begin position="118"/>
        <end position="307"/>
    </location>
</feature>
<dbReference type="HAMAP" id="MF_01808">
    <property type="entry name" value="Recomb_XerC_XerD"/>
    <property type="match status" value="1"/>
</dbReference>
<evidence type="ECO:0000256" key="7">
    <source>
        <dbReference type="ARBA" id="ARBA00023172"/>
    </source>
</evidence>
<proteinExistence type="inferred from homology"/>
<feature type="domain" description="Core-binding (CB)" evidence="11">
    <location>
        <begin position="8"/>
        <end position="97"/>
    </location>
</feature>
<evidence type="ECO:0000256" key="3">
    <source>
        <dbReference type="ARBA" id="ARBA00022618"/>
    </source>
</evidence>